<dbReference type="AlphaFoldDB" id="A0A844ZJY0"/>
<protein>
    <submittedName>
        <fullName evidence="2">DUF2975 domain-containing protein</fullName>
    </submittedName>
</protein>
<keyword evidence="1" id="KW-0472">Membrane</keyword>
<dbReference type="InterPro" id="IPR021354">
    <property type="entry name" value="DUF2975"/>
</dbReference>
<name>A0A844ZJY0_9SPHN</name>
<dbReference type="Pfam" id="PF11188">
    <property type="entry name" value="DUF2975"/>
    <property type="match status" value="1"/>
</dbReference>
<keyword evidence="3" id="KW-1185">Reference proteome</keyword>
<dbReference type="EMBL" id="WTYY01000001">
    <property type="protein sequence ID" value="MXO87207.1"/>
    <property type="molecule type" value="Genomic_DNA"/>
</dbReference>
<feature type="transmembrane region" description="Helical" evidence="1">
    <location>
        <begin position="141"/>
        <end position="163"/>
    </location>
</feature>
<evidence type="ECO:0000313" key="3">
    <source>
        <dbReference type="Proteomes" id="UP000435243"/>
    </source>
</evidence>
<comment type="caution">
    <text evidence="2">The sequence shown here is derived from an EMBL/GenBank/DDBJ whole genome shotgun (WGS) entry which is preliminary data.</text>
</comment>
<dbReference type="RefSeq" id="WP_160589173.1">
    <property type="nucleotide sequence ID" value="NZ_BAAAFP010000002.1"/>
</dbReference>
<dbReference type="Proteomes" id="UP000435243">
    <property type="component" value="Unassembled WGS sequence"/>
</dbReference>
<sequence length="177" mass="18833">MNKLTTDPLMGSARILLVILIGLTILGMALLAIVAGALPTVLREQAIISLTEVGAPASAIWALVAAVVMLVGLLFLAYRFFRELYAIVATVNEGDPFQPENGNRLAKMGWLALAAQILGVPIMIIGGWFSQFTPEDGSVDLNVGISGGGILLVLTLFILARVFRKGAEMREELEGVV</sequence>
<keyword evidence="1" id="KW-0812">Transmembrane</keyword>
<gene>
    <name evidence="2" type="ORF">GRI32_00450</name>
</gene>
<organism evidence="2 3">
    <name type="scientific">Alteraurantiacibacter aestuarii</name>
    <dbReference type="NCBI Taxonomy" id="650004"/>
    <lineage>
        <taxon>Bacteria</taxon>
        <taxon>Pseudomonadati</taxon>
        <taxon>Pseudomonadota</taxon>
        <taxon>Alphaproteobacteria</taxon>
        <taxon>Sphingomonadales</taxon>
        <taxon>Erythrobacteraceae</taxon>
        <taxon>Alteraurantiacibacter</taxon>
    </lineage>
</organism>
<evidence type="ECO:0000313" key="2">
    <source>
        <dbReference type="EMBL" id="MXO87207.1"/>
    </source>
</evidence>
<feature type="transmembrane region" description="Helical" evidence="1">
    <location>
        <begin position="58"/>
        <end position="78"/>
    </location>
</feature>
<accession>A0A844ZJY0</accession>
<evidence type="ECO:0000256" key="1">
    <source>
        <dbReference type="SAM" id="Phobius"/>
    </source>
</evidence>
<keyword evidence="1" id="KW-1133">Transmembrane helix</keyword>
<dbReference type="OrthoDB" id="7349915at2"/>
<reference evidence="2 3" key="1">
    <citation type="submission" date="2019-12" db="EMBL/GenBank/DDBJ databases">
        <title>Genomic-based taxomic classification of the family Erythrobacteraceae.</title>
        <authorList>
            <person name="Xu L."/>
        </authorList>
    </citation>
    <scope>NUCLEOTIDE SEQUENCE [LARGE SCALE GENOMIC DNA]</scope>
    <source>
        <strain evidence="2 3">JCM 16339</strain>
    </source>
</reference>
<feature type="transmembrane region" description="Helical" evidence="1">
    <location>
        <begin position="12"/>
        <end position="38"/>
    </location>
</feature>
<proteinExistence type="predicted"/>
<feature type="transmembrane region" description="Helical" evidence="1">
    <location>
        <begin position="110"/>
        <end position="129"/>
    </location>
</feature>